<keyword evidence="1" id="KW-0472">Membrane</keyword>
<evidence type="ECO:0000313" key="3">
    <source>
        <dbReference type="Proteomes" id="UP001212803"/>
    </source>
</evidence>
<keyword evidence="1" id="KW-0812">Transmembrane</keyword>
<dbReference type="RefSeq" id="WP_270057811.1">
    <property type="nucleotide sequence ID" value="NZ_CP115149.1"/>
</dbReference>
<sequence>MAAVVALLILGVPGIVLLAAWMFGGLDTRGPYVDWTLVNALASVGGAVATAVAAGTVVLVSQELRLQEEAERVARQPYLRVDVDLDEDWTGKSFDRPRPTRTFNAWDFGRDDLARALEGVGQADGPRGLLVFVRNLQNAAVGIAYDVTVDLRIEWGVEDAPGSPGVREECDVSLSFAYVAPGQVTAFEVCRLRHELSWLRVTVVDVRYQGLFGRPEQLREVHGVLEMVWSPQEVRHERRFRLSR</sequence>
<gene>
    <name evidence="2" type="ORF">O0235_06925</name>
</gene>
<evidence type="ECO:0000313" key="2">
    <source>
        <dbReference type="EMBL" id="WBL37298.1"/>
    </source>
</evidence>
<reference evidence="2 3" key="1">
    <citation type="journal article" date="2023" name="ISME J.">
        <title>Thermophilic Dehalococcoidia with unusual traits shed light on an unexpected past.</title>
        <authorList>
            <person name="Palmer M."/>
            <person name="Covington J.K."/>
            <person name="Zhou E.M."/>
            <person name="Thomas S.C."/>
            <person name="Habib N."/>
            <person name="Seymour C.O."/>
            <person name="Lai D."/>
            <person name="Johnston J."/>
            <person name="Hashimi A."/>
            <person name="Jiao J.Y."/>
            <person name="Muok A.R."/>
            <person name="Liu L."/>
            <person name="Xian W.D."/>
            <person name="Zhi X.Y."/>
            <person name="Li M.M."/>
            <person name="Silva L.P."/>
            <person name="Bowen B.P."/>
            <person name="Louie K."/>
            <person name="Briegel A."/>
            <person name="Pett-Ridge J."/>
            <person name="Weber P.K."/>
            <person name="Tocheva E.I."/>
            <person name="Woyke T."/>
            <person name="Northen T.R."/>
            <person name="Mayali X."/>
            <person name="Li W.J."/>
            <person name="Hedlund B.P."/>
        </authorList>
    </citation>
    <scope>NUCLEOTIDE SEQUENCE [LARGE SCALE GENOMIC DNA]</scope>
    <source>
        <strain evidence="2 3">YIM 72310</strain>
    </source>
</reference>
<dbReference type="Proteomes" id="UP001212803">
    <property type="component" value="Chromosome"/>
</dbReference>
<name>A0ABY7M9T0_9CHLR</name>
<proteinExistence type="predicted"/>
<feature type="transmembrane region" description="Helical" evidence="1">
    <location>
        <begin position="36"/>
        <end position="60"/>
    </location>
</feature>
<dbReference type="EMBL" id="CP115149">
    <property type="protein sequence ID" value="WBL37298.1"/>
    <property type="molecule type" value="Genomic_DNA"/>
</dbReference>
<evidence type="ECO:0000256" key="1">
    <source>
        <dbReference type="SAM" id="Phobius"/>
    </source>
</evidence>
<accession>A0ABY7M9T0</accession>
<organism evidence="2 3">
    <name type="scientific">Tepidiforma flava</name>
    <dbReference type="NCBI Taxonomy" id="3004094"/>
    <lineage>
        <taxon>Bacteria</taxon>
        <taxon>Bacillati</taxon>
        <taxon>Chloroflexota</taxon>
        <taxon>Tepidiformia</taxon>
        <taxon>Tepidiformales</taxon>
        <taxon>Tepidiformaceae</taxon>
        <taxon>Tepidiforma</taxon>
    </lineage>
</organism>
<protein>
    <submittedName>
        <fullName evidence="2">Uncharacterized protein</fullName>
    </submittedName>
</protein>
<keyword evidence="1" id="KW-1133">Transmembrane helix</keyword>
<keyword evidence="3" id="KW-1185">Reference proteome</keyword>